<feature type="region of interest" description="Disordered" evidence="1">
    <location>
        <begin position="188"/>
        <end position="207"/>
    </location>
</feature>
<gene>
    <name evidence="2" type="primary">nipblb</name>
    <name evidence="2" type="ORF">SNEC2469_LOCUS6070</name>
</gene>
<feature type="region of interest" description="Disordered" evidence="1">
    <location>
        <begin position="146"/>
        <end position="168"/>
    </location>
</feature>
<organism evidence="2 3">
    <name type="scientific">Symbiodinium necroappetens</name>
    <dbReference type="NCBI Taxonomy" id="1628268"/>
    <lineage>
        <taxon>Eukaryota</taxon>
        <taxon>Sar</taxon>
        <taxon>Alveolata</taxon>
        <taxon>Dinophyceae</taxon>
        <taxon>Suessiales</taxon>
        <taxon>Symbiodiniaceae</taxon>
        <taxon>Symbiodinium</taxon>
    </lineage>
</organism>
<sequence>PGYDVEPNNSTIVKGMNAGKLIWEPMHRGYGAVVALGSNYTVSGNFRGDIATELSDVVLEEVTGQTEAVKVTIGNYTCQVAAVDDRSWLGVQGRAPWTAPSVSCLTQAYEASSLVKTTTAAATVHHYNHERTIAYRLTFIDVNDGQREGADPRARARSLSPTRVPDTETEPLVQDLWARRQLRSLRQGQNATAVDAPQPSRDSAGHPTLCNKPCIGMAKRGLCQRGSACGLCHYQHDDAKPDKRQRLLMSTMPRAELLHLLADLLRERAEQDGVRDVSLAVAVLSVHAGLLPGRLQTKSRKLQNLRQVLQRRNFAGILSMAAKECEGRSREVLLQELRALRQCADA</sequence>
<evidence type="ECO:0000256" key="1">
    <source>
        <dbReference type="SAM" id="MobiDB-lite"/>
    </source>
</evidence>
<dbReference type="EMBL" id="CAJNJA010010820">
    <property type="protein sequence ID" value="CAE7262907.1"/>
    <property type="molecule type" value="Genomic_DNA"/>
</dbReference>
<keyword evidence="3" id="KW-1185">Reference proteome</keyword>
<accession>A0A812MCI9</accession>
<proteinExistence type="predicted"/>
<comment type="caution">
    <text evidence="2">The sequence shown here is derived from an EMBL/GenBank/DDBJ whole genome shotgun (WGS) entry which is preliminary data.</text>
</comment>
<reference evidence="2" key="1">
    <citation type="submission" date="2021-02" db="EMBL/GenBank/DDBJ databases">
        <authorList>
            <person name="Dougan E. K."/>
            <person name="Rhodes N."/>
            <person name="Thang M."/>
            <person name="Chan C."/>
        </authorList>
    </citation>
    <scope>NUCLEOTIDE SEQUENCE</scope>
</reference>
<dbReference type="OrthoDB" id="421928at2759"/>
<evidence type="ECO:0000313" key="3">
    <source>
        <dbReference type="Proteomes" id="UP000601435"/>
    </source>
</evidence>
<dbReference type="Proteomes" id="UP000601435">
    <property type="component" value="Unassembled WGS sequence"/>
</dbReference>
<dbReference type="AlphaFoldDB" id="A0A812MCI9"/>
<protein>
    <submittedName>
        <fullName evidence="2">Nipblb protein</fullName>
    </submittedName>
</protein>
<name>A0A812MCI9_9DINO</name>
<feature type="non-terminal residue" evidence="2">
    <location>
        <position position="346"/>
    </location>
</feature>
<evidence type="ECO:0000313" key="2">
    <source>
        <dbReference type="EMBL" id="CAE7262907.1"/>
    </source>
</evidence>